<dbReference type="RefSeq" id="WP_138076725.1">
    <property type="nucleotide sequence ID" value="NZ_VAJM01000003.1"/>
</dbReference>
<dbReference type="OrthoDB" id="5624888at2"/>
<evidence type="ECO:0000313" key="2">
    <source>
        <dbReference type="Proteomes" id="UP000305517"/>
    </source>
</evidence>
<dbReference type="AlphaFoldDB" id="A0A5R8WTA4"/>
<name>A0A5R8WTA4_9BACT</name>
<keyword evidence="2" id="KW-1185">Reference proteome</keyword>
<dbReference type="EMBL" id="VAJM01000003">
    <property type="protein sequence ID" value="TLM94068.1"/>
    <property type="molecule type" value="Genomic_DNA"/>
</dbReference>
<reference evidence="1 2" key="1">
    <citation type="submission" date="2019-05" db="EMBL/GenBank/DDBJ databases">
        <title>Hymenobacter edaphi sp. nov., isolated from abandoned arsenic-contaminated farmland soil.</title>
        <authorList>
            <person name="Nie L."/>
        </authorList>
    </citation>
    <scope>NUCLEOTIDE SEQUENCE [LARGE SCALE GENOMIC DNA]</scope>
    <source>
        <strain evidence="1 2">1-3-3-8</strain>
    </source>
</reference>
<protein>
    <submittedName>
        <fullName evidence="1">Uncharacterized protein</fullName>
    </submittedName>
</protein>
<proteinExistence type="predicted"/>
<dbReference type="Proteomes" id="UP000305517">
    <property type="component" value="Unassembled WGS sequence"/>
</dbReference>
<organism evidence="1 2">
    <name type="scientific">Hymenobacter jeollabukensis</name>
    <dbReference type="NCBI Taxonomy" id="2025313"/>
    <lineage>
        <taxon>Bacteria</taxon>
        <taxon>Pseudomonadati</taxon>
        <taxon>Bacteroidota</taxon>
        <taxon>Cytophagia</taxon>
        <taxon>Cytophagales</taxon>
        <taxon>Hymenobacteraceae</taxon>
        <taxon>Hymenobacter</taxon>
    </lineage>
</organism>
<evidence type="ECO:0000313" key="1">
    <source>
        <dbReference type="EMBL" id="TLM94068.1"/>
    </source>
</evidence>
<gene>
    <name evidence="1" type="ORF">FDY95_08560</name>
</gene>
<accession>A0A5R8WTA4</accession>
<sequence>MPTAHLAPRVAAVKPAPAPEAVAYHPPKKLPTYHVTATVYMAVAGQTDDEPFVTADNSRISPHQTHKSRWAALSRDLLKHWGGPFNYGDSVRISGISPQLDGVYIIHDTMARRHKHCFDVLVGAKEAHLSDMWHNVRLTPVPARPAPQPEWQAG</sequence>
<dbReference type="CDD" id="cd22784">
    <property type="entry name" value="DPBB_MltA_YuiC-like"/>
    <property type="match status" value="1"/>
</dbReference>
<comment type="caution">
    <text evidence="1">The sequence shown here is derived from an EMBL/GenBank/DDBJ whole genome shotgun (WGS) entry which is preliminary data.</text>
</comment>